<feature type="domain" description="Phosphoadenosine phosphosulphate reductase" evidence="1">
    <location>
        <begin position="177"/>
        <end position="271"/>
    </location>
</feature>
<evidence type="ECO:0000313" key="3">
    <source>
        <dbReference type="Proteomes" id="UP000215367"/>
    </source>
</evidence>
<name>A0A235HBK5_AZOBR</name>
<keyword evidence="2" id="KW-0614">Plasmid</keyword>
<organism evidence="2 3">
    <name type="scientific">Azospirillum brasilense</name>
    <dbReference type="NCBI Taxonomy" id="192"/>
    <lineage>
        <taxon>Bacteria</taxon>
        <taxon>Pseudomonadati</taxon>
        <taxon>Pseudomonadota</taxon>
        <taxon>Alphaproteobacteria</taxon>
        <taxon>Rhodospirillales</taxon>
        <taxon>Azospirillaceae</taxon>
        <taxon>Azospirillum</taxon>
    </lineage>
</organism>
<sequence>MNRIAPAAPIAVVSVSGGKDSTATALRAIDEYGHDRCRFVFADTGHEHELTTEYLTDYLPGRLNARIDVVKADFSFEIARKRIYVAEKWPAKLVAGKVGKWVRLGTIEEDDAEPPPPENVYLGAVIGGFVWSPAIRAMSEEEAAEVVARALAVLHPTGIPYLDLCLWKGRFPSRKAQFCTQFLKRHPLDRYTFDLIEKGFRVESWQGVRRDESDARRDAAAREWTPEGWEIVRPIVDWTAQQTVDFVVSRGVKLNPLYSLGCSRVGCMLCINEAKDGIANAARRWPHHINRIREWEWLVGQASKRGFSTLLHHSDGEGGDAEFAFRHCNIDAMVDWSKTTRGGKQYGLLRVAPPPTCSSVYGLCE</sequence>
<dbReference type="Pfam" id="PF01507">
    <property type="entry name" value="PAPS_reduct"/>
    <property type="match status" value="2"/>
</dbReference>
<dbReference type="Gene3D" id="3.40.50.620">
    <property type="entry name" value="HUPs"/>
    <property type="match status" value="2"/>
</dbReference>
<dbReference type="InterPro" id="IPR014729">
    <property type="entry name" value="Rossmann-like_a/b/a_fold"/>
</dbReference>
<proteinExistence type="predicted"/>
<dbReference type="GO" id="GO:0003824">
    <property type="term" value="F:catalytic activity"/>
    <property type="evidence" value="ECO:0007669"/>
    <property type="project" value="InterPro"/>
</dbReference>
<dbReference type="SUPFAM" id="SSF52402">
    <property type="entry name" value="Adenine nucleotide alpha hydrolases-like"/>
    <property type="match status" value="1"/>
</dbReference>
<accession>A0A235HBK5</accession>
<dbReference type="AlphaFoldDB" id="A0A235HBK5"/>
<reference evidence="2 3" key="1">
    <citation type="submission" date="2017-07" db="EMBL/GenBank/DDBJ databases">
        <title>Whole genome sequence of Azospirillum brasilense 2A1, a potential biofertilizer strain.</title>
        <authorList>
            <person name="Fontana C.A."/>
            <person name="Toffoli L.M."/>
            <person name="Salazar S.M."/>
            <person name="Puglisi E."/>
            <person name="Pedraza R."/>
            <person name="Bassi D."/>
            <person name="Cocconcelli P.S."/>
        </authorList>
    </citation>
    <scope>NUCLEOTIDE SEQUENCE [LARGE SCALE GENOMIC DNA]</scope>
    <source>
        <strain evidence="2 3">2A1</strain>
        <plasmid evidence="2">unnamed</plasmid>
    </source>
</reference>
<dbReference type="PANTHER" id="PTHR43196:SF2">
    <property type="entry name" value="PHOSPHOADENOSINE PHOSPHOSULFATE REDUCTASE"/>
    <property type="match status" value="1"/>
</dbReference>
<protein>
    <recommendedName>
        <fullName evidence="1">Phosphoadenosine phosphosulphate reductase domain-containing protein</fullName>
    </recommendedName>
</protein>
<feature type="domain" description="Phosphoadenosine phosphosulphate reductase" evidence="1">
    <location>
        <begin position="11"/>
        <end position="78"/>
    </location>
</feature>
<dbReference type="PANTHER" id="PTHR43196">
    <property type="entry name" value="SULFATE ADENYLYLTRANSFERASE SUBUNIT 2"/>
    <property type="match status" value="1"/>
</dbReference>
<geneLocation type="plasmid" evidence="2">
    <name>unnamed</name>
</geneLocation>
<dbReference type="InterPro" id="IPR002500">
    <property type="entry name" value="PAPS_reduct_dom"/>
</dbReference>
<dbReference type="InterPro" id="IPR050128">
    <property type="entry name" value="Sulfate_adenylyltrnsfr_sub2"/>
</dbReference>
<dbReference type="EMBL" id="NOWT01000021">
    <property type="protein sequence ID" value="OYD82595.1"/>
    <property type="molecule type" value="Genomic_DNA"/>
</dbReference>
<evidence type="ECO:0000259" key="1">
    <source>
        <dbReference type="Pfam" id="PF01507"/>
    </source>
</evidence>
<dbReference type="Proteomes" id="UP000215367">
    <property type="component" value="Unassembled WGS sequence"/>
</dbReference>
<gene>
    <name evidence="2" type="ORF">CHT98_20285</name>
</gene>
<evidence type="ECO:0000313" key="2">
    <source>
        <dbReference type="EMBL" id="OYD82595.1"/>
    </source>
</evidence>
<comment type="caution">
    <text evidence="2">The sequence shown here is derived from an EMBL/GenBank/DDBJ whole genome shotgun (WGS) entry which is preliminary data.</text>
</comment>